<evidence type="ECO:0000313" key="1">
    <source>
        <dbReference type="EMBL" id="CAB9515882.1"/>
    </source>
</evidence>
<proteinExistence type="predicted"/>
<keyword evidence="2" id="KW-1185">Reference proteome</keyword>
<protein>
    <submittedName>
        <fullName evidence="1">Uncharacterized protein</fullName>
    </submittedName>
</protein>
<accession>A0A9N8E7C9</accession>
<comment type="caution">
    <text evidence="1">The sequence shown here is derived from an EMBL/GenBank/DDBJ whole genome shotgun (WGS) entry which is preliminary data.</text>
</comment>
<sequence>MNSICIKDNETLLAASRIMQGGGAMEEHGLPFRLALNLTHGDGFDLQNVESLIKHLQSTTLQVDEVRITPPPANVGDEWMMQLCSALGTHPYLSILSFCVAPESDPHFMTYMSETIRGARNLVSLSCSGVVFSGETKDYLDFAAVLLDHPTLQDVSLTGSLEEGQCTSINANPVLAALASIPNLNDLALSCFVPPMTESRSPFYELGGNPSLKTLDLVGTGGRGIIAASMAMKCSRSITTLWVDTSMKEDELYELGETIRHSQLESVHLYLDPFKDDDAMNTLIQALNGNPSLTKLAFVFHERENFFSNDIQDAMISMLEHHNYTLRHIKFDLSTSIEVRNDYTEATIEYFLNLNRLGRNHLLTNPNASRDDWIACIAAASGNLEAVHYFLSTNPSLCFA</sequence>
<name>A0A9N8E7C9_9STRA</name>
<dbReference type="InterPro" id="IPR032675">
    <property type="entry name" value="LRR_dom_sf"/>
</dbReference>
<evidence type="ECO:0000313" key="2">
    <source>
        <dbReference type="Proteomes" id="UP001153069"/>
    </source>
</evidence>
<dbReference type="SUPFAM" id="SSF52047">
    <property type="entry name" value="RNI-like"/>
    <property type="match status" value="1"/>
</dbReference>
<gene>
    <name evidence="1" type="ORF">SEMRO_744_G196240.1</name>
</gene>
<organism evidence="1 2">
    <name type="scientific">Seminavis robusta</name>
    <dbReference type="NCBI Taxonomy" id="568900"/>
    <lineage>
        <taxon>Eukaryota</taxon>
        <taxon>Sar</taxon>
        <taxon>Stramenopiles</taxon>
        <taxon>Ochrophyta</taxon>
        <taxon>Bacillariophyta</taxon>
        <taxon>Bacillariophyceae</taxon>
        <taxon>Bacillariophycidae</taxon>
        <taxon>Naviculales</taxon>
        <taxon>Naviculaceae</taxon>
        <taxon>Seminavis</taxon>
    </lineage>
</organism>
<reference evidence="1" key="1">
    <citation type="submission" date="2020-06" db="EMBL/GenBank/DDBJ databases">
        <authorList>
            <consortium name="Plant Systems Biology data submission"/>
        </authorList>
    </citation>
    <scope>NUCLEOTIDE SEQUENCE</scope>
    <source>
        <strain evidence="1">D6</strain>
    </source>
</reference>
<dbReference type="AlphaFoldDB" id="A0A9N8E7C9"/>
<dbReference type="Proteomes" id="UP001153069">
    <property type="component" value="Unassembled WGS sequence"/>
</dbReference>
<dbReference type="Gene3D" id="3.80.10.10">
    <property type="entry name" value="Ribonuclease Inhibitor"/>
    <property type="match status" value="1"/>
</dbReference>
<dbReference type="EMBL" id="CAICTM010000743">
    <property type="protein sequence ID" value="CAB9515882.1"/>
    <property type="molecule type" value="Genomic_DNA"/>
</dbReference>